<dbReference type="Proteomes" id="UP001362999">
    <property type="component" value="Unassembled WGS sequence"/>
</dbReference>
<gene>
    <name evidence="1" type="ORF">R3P38DRAFT_3206971</name>
</gene>
<comment type="caution">
    <text evidence="1">The sequence shown here is derived from an EMBL/GenBank/DDBJ whole genome shotgun (WGS) entry which is preliminary data.</text>
</comment>
<reference evidence="1 2" key="1">
    <citation type="journal article" date="2024" name="J Genomics">
        <title>Draft genome sequencing and assembly of Favolaschia claudopus CIRM-BRFM 2984 isolated from oak limbs.</title>
        <authorList>
            <person name="Navarro D."/>
            <person name="Drula E."/>
            <person name="Chaduli D."/>
            <person name="Cazenave R."/>
            <person name="Ahrendt S."/>
            <person name="Wang J."/>
            <person name="Lipzen A."/>
            <person name="Daum C."/>
            <person name="Barry K."/>
            <person name="Grigoriev I.V."/>
            <person name="Favel A."/>
            <person name="Rosso M.N."/>
            <person name="Martin F."/>
        </authorList>
    </citation>
    <scope>NUCLEOTIDE SEQUENCE [LARGE SCALE GENOMIC DNA]</scope>
    <source>
        <strain evidence="1 2">CIRM-BRFM 2984</strain>
    </source>
</reference>
<evidence type="ECO:0000313" key="1">
    <source>
        <dbReference type="EMBL" id="KAK7013571.1"/>
    </source>
</evidence>
<dbReference type="EMBL" id="JAWWNJ010000059">
    <property type="protein sequence ID" value="KAK7013571.1"/>
    <property type="molecule type" value="Genomic_DNA"/>
</dbReference>
<protein>
    <submittedName>
        <fullName evidence="1">Uncharacterized protein</fullName>
    </submittedName>
</protein>
<sequence>MFSADILFTPCGEETGINYQALYEDYVKRLREGLRLEDSWALELFRYWDSVLFPNADDSLGQSAAGDQAAADAEKDEVDAAFNVSGHRAPSIPF</sequence>
<keyword evidence="2" id="KW-1185">Reference proteome</keyword>
<organism evidence="1 2">
    <name type="scientific">Favolaschia claudopus</name>
    <dbReference type="NCBI Taxonomy" id="2862362"/>
    <lineage>
        <taxon>Eukaryota</taxon>
        <taxon>Fungi</taxon>
        <taxon>Dikarya</taxon>
        <taxon>Basidiomycota</taxon>
        <taxon>Agaricomycotina</taxon>
        <taxon>Agaricomycetes</taxon>
        <taxon>Agaricomycetidae</taxon>
        <taxon>Agaricales</taxon>
        <taxon>Marasmiineae</taxon>
        <taxon>Mycenaceae</taxon>
        <taxon>Favolaschia</taxon>
    </lineage>
</organism>
<evidence type="ECO:0000313" key="2">
    <source>
        <dbReference type="Proteomes" id="UP001362999"/>
    </source>
</evidence>
<name>A0AAW0AKG2_9AGAR</name>
<dbReference type="AlphaFoldDB" id="A0AAW0AKG2"/>
<accession>A0AAW0AKG2</accession>
<proteinExistence type="predicted"/>